<dbReference type="EMBL" id="MIGC01000980">
    <property type="protein sequence ID" value="PHJ23828.1"/>
    <property type="molecule type" value="Genomic_DNA"/>
</dbReference>
<dbReference type="GeneID" id="94425721"/>
<name>A0A2C6L8J5_9APIC</name>
<dbReference type="VEuPathDB" id="ToxoDB:CSUI_002308"/>
<sequence>ILLILLGFQTARLLFLLANLLLVLLLLFRLLLPDSATNSLCLKANSPCSDHEVRLAKEEETESADGEAREAEEEEACVDGEAHLREVFKKHFRLFSVCYRK</sequence>
<protein>
    <recommendedName>
        <fullName evidence="5">Transmembrane protein</fullName>
    </recommendedName>
</protein>
<keyword evidence="2" id="KW-0472">Membrane</keyword>
<evidence type="ECO:0000313" key="3">
    <source>
        <dbReference type="EMBL" id="PHJ23828.1"/>
    </source>
</evidence>
<dbReference type="Proteomes" id="UP000221165">
    <property type="component" value="Unassembled WGS sequence"/>
</dbReference>
<gene>
    <name evidence="3" type="ORF">CSUI_002308</name>
</gene>
<evidence type="ECO:0000256" key="1">
    <source>
        <dbReference type="SAM" id="MobiDB-lite"/>
    </source>
</evidence>
<feature type="region of interest" description="Disordered" evidence="1">
    <location>
        <begin position="54"/>
        <end position="75"/>
    </location>
</feature>
<accession>A0A2C6L8J5</accession>
<feature type="non-terminal residue" evidence="3">
    <location>
        <position position="1"/>
    </location>
</feature>
<keyword evidence="4" id="KW-1185">Reference proteome</keyword>
<evidence type="ECO:0000256" key="2">
    <source>
        <dbReference type="SAM" id="Phobius"/>
    </source>
</evidence>
<dbReference type="AlphaFoldDB" id="A0A2C6L8J5"/>
<evidence type="ECO:0008006" key="5">
    <source>
        <dbReference type="Google" id="ProtNLM"/>
    </source>
</evidence>
<reference evidence="3 4" key="1">
    <citation type="journal article" date="2017" name="Int. J. Parasitol.">
        <title>The genome of the protozoan parasite Cystoisospora suis and a reverse vaccinology approach to identify vaccine candidates.</title>
        <authorList>
            <person name="Palmieri N."/>
            <person name="Shrestha A."/>
            <person name="Ruttkowski B."/>
            <person name="Beck T."/>
            <person name="Vogl C."/>
            <person name="Tomley F."/>
            <person name="Blake D.P."/>
            <person name="Joachim A."/>
        </authorList>
    </citation>
    <scope>NUCLEOTIDE SEQUENCE [LARGE SCALE GENOMIC DNA]</scope>
    <source>
        <strain evidence="3 4">Wien I</strain>
    </source>
</reference>
<proteinExistence type="predicted"/>
<keyword evidence="2" id="KW-0812">Transmembrane</keyword>
<comment type="caution">
    <text evidence="3">The sequence shown here is derived from an EMBL/GenBank/DDBJ whole genome shotgun (WGS) entry which is preliminary data.</text>
</comment>
<organism evidence="3 4">
    <name type="scientific">Cystoisospora suis</name>
    <dbReference type="NCBI Taxonomy" id="483139"/>
    <lineage>
        <taxon>Eukaryota</taxon>
        <taxon>Sar</taxon>
        <taxon>Alveolata</taxon>
        <taxon>Apicomplexa</taxon>
        <taxon>Conoidasida</taxon>
        <taxon>Coccidia</taxon>
        <taxon>Eucoccidiorida</taxon>
        <taxon>Eimeriorina</taxon>
        <taxon>Sarcocystidae</taxon>
        <taxon>Cystoisospora</taxon>
    </lineage>
</organism>
<evidence type="ECO:0000313" key="4">
    <source>
        <dbReference type="Proteomes" id="UP000221165"/>
    </source>
</evidence>
<dbReference type="RefSeq" id="XP_067925502.1">
    <property type="nucleotide sequence ID" value="XM_068062510.1"/>
</dbReference>
<feature type="compositionally biased region" description="Acidic residues" evidence="1">
    <location>
        <begin position="59"/>
        <end position="75"/>
    </location>
</feature>
<keyword evidence="2" id="KW-1133">Transmembrane helix</keyword>
<feature type="transmembrane region" description="Helical" evidence="2">
    <location>
        <begin position="12"/>
        <end position="32"/>
    </location>
</feature>